<evidence type="ECO:0000313" key="1">
    <source>
        <dbReference type="Proteomes" id="UP000050741"/>
    </source>
</evidence>
<dbReference type="WBParaSite" id="GPLIN_000745500">
    <property type="protein sequence ID" value="GPLIN_000745500"/>
    <property type="gene ID" value="GPLIN_000745500"/>
</dbReference>
<proteinExistence type="predicted"/>
<sequence>MNFFKRKLAAGFLQKQNKFFADDKMRVVFGCVFFCLILAVSLNTFADGSVIIDECTNVCPPRSVQCASQCVKCANVKCKKDCKKPSAPKCLECGKKAAQECKKV</sequence>
<reference evidence="1" key="1">
    <citation type="submission" date="2014-05" db="EMBL/GenBank/DDBJ databases">
        <title>The genome and life-stage specific transcriptomes of Globodera pallida elucidate key aspects of plant parasitism by a cyst nematode.</title>
        <authorList>
            <person name="Cotton J.A."/>
            <person name="Lilley C.J."/>
            <person name="Jones L.M."/>
            <person name="Kikuchi T."/>
            <person name="Reid A.J."/>
            <person name="Thorpe P."/>
            <person name="Tsai I.J."/>
            <person name="Beasley H."/>
            <person name="Blok V."/>
            <person name="Cock P.J.A."/>
            <person name="Van den Akker S.E."/>
            <person name="Holroyd N."/>
            <person name="Hunt M."/>
            <person name="Mantelin S."/>
            <person name="Naghra H."/>
            <person name="Pain A."/>
            <person name="Palomares-Rius J.E."/>
            <person name="Zarowiecki M."/>
            <person name="Berriman M."/>
            <person name="Jones J.T."/>
            <person name="Urwin P.E."/>
        </authorList>
    </citation>
    <scope>NUCLEOTIDE SEQUENCE [LARGE SCALE GENOMIC DNA]</scope>
    <source>
        <strain evidence="1">Lindley</strain>
    </source>
</reference>
<protein>
    <submittedName>
        <fullName evidence="2">BOWMAN_BIRK domain-containing protein</fullName>
    </submittedName>
</protein>
<dbReference type="Proteomes" id="UP000050741">
    <property type="component" value="Unassembled WGS sequence"/>
</dbReference>
<accession>A0A183C3L1</accession>
<reference evidence="2" key="2">
    <citation type="submission" date="2016-06" db="UniProtKB">
        <authorList>
            <consortium name="WormBaseParasite"/>
        </authorList>
    </citation>
    <scope>IDENTIFICATION</scope>
</reference>
<evidence type="ECO:0000313" key="2">
    <source>
        <dbReference type="WBParaSite" id="GPLIN_000745500"/>
    </source>
</evidence>
<name>A0A183C3L1_GLOPA</name>
<dbReference type="AlphaFoldDB" id="A0A183C3L1"/>
<organism evidence="1 2">
    <name type="scientific">Globodera pallida</name>
    <name type="common">Potato cyst nematode worm</name>
    <name type="synonym">Heterodera pallida</name>
    <dbReference type="NCBI Taxonomy" id="36090"/>
    <lineage>
        <taxon>Eukaryota</taxon>
        <taxon>Metazoa</taxon>
        <taxon>Ecdysozoa</taxon>
        <taxon>Nematoda</taxon>
        <taxon>Chromadorea</taxon>
        <taxon>Rhabditida</taxon>
        <taxon>Tylenchina</taxon>
        <taxon>Tylenchomorpha</taxon>
        <taxon>Tylenchoidea</taxon>
        <taxon>Heteroderidae</taxon>
        <taxon>Heteroderinae</taxon>
        <taxon>Globodera</taxon>
    </lineage>
</organism>
<keyword evidence="1" id="KW-1185">Reference proteome</keyword>